<evidence type="ECO:0000313" key="2">
    <source>
        <dbReference type="Proteomes" id="UP000054928"/>
    </source>
</evidence>
<dbReference type="RefSeq" id="XP_024571599.1">
    <property type="nucleotide sequence ID" value="XM_024721870.1"/>
</dbReference>
<dbReference type="Proteomes" id="UP000054928">
    <property type="component" value="Unassembled WGS sequence"/>
</dbReference>
<dbReference type="GeneID" id="36404097"/>
<protein>
    <submittedName>
        <fullName evidence="1">Uncharacterized protein</fullName>
    </submittedName>
</protein>
<dbReference type="AlphaFoldDB" id="A0A0P1A5H6"/>
<accession>A0A0P1A5H6</accession>
<dbReference type="EMBL" id="CCYD01000033">
    <property type="protein sequence ID" value="CEG35230.1"/>
    <property type="molecule type" value="Genomic_DNA"/>
</dbReference>
<organism evidence="1 2">
    <name type="scientific">Plasmopara halstedii</name>
    <name type="common">Downy mildew of sunflower</name>
    <dbReference type="NCBI Taxonomy" id="4781"/>
    <lineage>
        <taxon>Eukaryota</taxon>
        <taxon>Sar</taxon>
        <taxon>Stramenopiles</taxon>
        <taxon>Oomycota</taxon>
        <taxon>Peronosporomycetes</taxon>
        <taxon>Peronosporales</taxon>
        <taxon>Peronosporaceae</taxon>
        <taxon>Plasmopara</taxon>
    </lineage>
</organism>
<sequence>MSCDRSKELVTSFQLGLQYNVQSRAEIPMKCRSSFVLSNKTITLVITQKQQDSGRCRGRYSSVTTDISSRIAYIQRGQ</sequence>
<name>A0A0P1A5H6_PLAHL</name>
<proteinExistence type="predicted"/>
<evidence type="ECO:0000313" key="1">
    <source>
        <dbReference type="EMBL" id="CEG35230.1"/>
    </source>
</evidence>
<keyword evidence="2" id="KW-1185">Reference proteome</keyword>
<reference evidence="2" key="1">
    <citation type="submission" date="2014-09" db="EMBL/GenBank/DDBJ databases">
        <authorList>
            <person name="Sharma Rahul"/>
            <person name="Thines Marco"/>
        </authorList>
    </citation>
    <scope>NUCLEOTIDE SEQUENCE [LARGE SCALE GENOMIC DNA]</scope>
</reference>